<dbReference type="GO" id="GO:0005737">
    <property type="term" value="C:cytoplasm"/>
    <property type="evidence" value="ECO:0007669"/>
    <property type="project" value="TreeGrafter"/>
</dbReference>
<dbReference type="STRING" id="387005.A0A183HPP4"/>
<evidence type="ECO:0000256" key="6">
    <source>
        <dbReference type="ARBA" id="ARBA00023180"/>
    </source>
</evidence>
<dbReference type="PANTHER" id="PTHR11923:SF55">
    <property type="entry name" value="SCAVENGER RECEPTOR (CD36 FAMILY) RELATED"/>
    <property type="match status" value="1"/>
</dbReference>
<dbReference type="Proteomes" id="UP000267606">
    <property type="component" value="Unassembled WGS sequence"/>
</dbReference>
<evidence type="ECO:0000256" key="3">
    <source>
        <dbReference type="ARBA" id="ARBA00022692"/>
    </source>
</evidence>
<evidence type="ECO:0000313" key="8">
    <source>
        <dbReference type="Proteomes" id="UP000267606"/>
    </source>
</evidence>
<evidence type="ECO:0000256" key="2">
    <source>
        <dbReference type="ARBA" id="ARBA00010532"/>
    </source>
</evidence>
<dbReference type="InterPro" id="IPR002159">
    <property type="entry name" value="CD36_fam"/>
</dbReference>
<dbReference type="WBParaSite" id="OFLC_0000945501-mRNA-1">
    <property type="protein sequence ID" value="OFLC_0000945501-mRNA-1"/>
    <property type="gene ID" value="OFLC_0000945501"/>
</dbReference>
<keyword evidence="5" id="KW-0472">Membrane</keyword>
<gene>
    <name evidence="7" type="ORF">OFLC_LOCUS9455</name>
</gene>
<proteinExistence type="inferred from homology"/>
<dbReference type="EMBL" id="UZAJ01011601">
    <property type="protein sequence ID" value="VDO60758.1"/>
    <property type="molecule type" value="Genomic_DNA"/>
</dbReference>
<evidence type="ECO:0000313" key="9">
    <source>
        <dbReference type="WBParaSite" id="OFLC_0000945501-mRNA-1"/>
    </source>
</evidence>
<keyword evidence="6" id="KW-0325">Glycoprotein</keyword>
<comment type="similarity">
    <text evidence="2">Belongs to the CD36 family.</text>
</comment>
<name>A0A183HPP4_9BILA</name>
<keyword evidence="3" id="KW-0812">Transmembrane</keyword>
<dbReference type="Pfam" id="PF01130">
    <property type="entry name" value="CD36"/>
    <property type="match status" value="1"/>
</dbReference>
<organism evidence="9">
    <name type="scientific">Onchocerca flexuosa</name>
    <dbReference type="NCBI Taxonomy" id="387005"/>
    <lineage>
        <taxon>Eukaryota</taxon>
        <taxon>Metazoa</taxon>
        <taxon>Ecdysozoa</taxon>
        <taxon>Nematoda</taxon>
        <taxon>Chromadorea</taxon>
        <taxon>Rhabditida</taxon>
        <taxon>Spirurina</taxon>
        <taxon>Spiruromorpha</taxon>
        <taxon>Filarioidea</taxon>
        <taxon>Onchocercidae</taxon>
        <taxon>Onchocerca</taxon>
    </lineage>
</organism>
<sequence length="151" mass="17213">MIQQKECGSACRLIIDIGLLLMGEYPLRRLRPLNVIYYGYDDPLLSFVNSPFYKYLGDTFNNGEPIIPIKIPQVSNIFQLNGSNDEDYIIETGRKDINLIGTIQNWAGSDLLPSSWWQTEQARMINGTGSSLLIFEIYSLRLLNLSKFAEN</sequence>
<dbReference type="GO" id="GO:0016020">
    <property type="term" value="C:membrane"/>
    <property type="evidence" value="ECO:0007669"/>
    <property type="project" value="UniProtKB-SubCell"/>
</dbReference>
<comment type="subcellular location">
    <subcellularLocation>
        <location evidence="1">Membrane</location>
    </subcellularLocation>
</comment>
<dbReference type="AlphaFoldDB" id="A0A183HPP4"/>
<protein>
    <submittedName>
        <fullName evidence="7 9">Uncharacterized protein</fullName>
    </submittedName>
</protein>
<evidence type="ECO:0000256" key="1">
    <source>
        <dbReference type="ARBA" id="ARBA00004370"/>
    </source>
</evidence>
<evidence type="ECO:0000313" key="7">
    <source>
        <dbReference type="EMBL" id="VDO60758.1"/>
    </source>
</evidence>
<accession>A0A183HPP4</accession>
<evidence type="ECO:0000256" key="4">
    <source>
        <dbReference type="ARBA" id="ARBA00022989"/>
    </source>
</evidence>
<dbReference type="GO" id="GO:0005044">
    <property type="term" value="F:scavenger receptor activity"/>
    <property type="evidence" value="ECO:0007669"/>
    <property type="project" value="TreeGrafter"/>
</dbReference>
<evidence type="ECO:0000256" key="5">
    <source>
        <dbReference type="ARBA" id="ARBA00023136"/>
    </source>
</evidence>
<keyword evidence="8" id="KW-1185">Reference proteome</keyword>
<reference evidence="9" key="1">
    <citation type="submission" date="2016-06" db="UniProtKB">
        <authorList>
            <consortium name="WormBaseParasite"/>
        </authorList>
    </citation>
    <scope>IDENTIFICATION</scope>
</reference>
<reference evidence="7 8" key="2">
    <citation type="submission" date="2018-11" db="EMBL/GenBank/DDBJ databases">
        <authorList>
            <consortium name="Pathogen Informatics"/>
        </authorList>
    </citation>
    <scope>NUCLEOTIDE SEQUENCE [LARGE SCALE GENOMIC DNA]</scope>
</reference>
<dbReference type="PANTHER" id="PTHR11923">
    <property type="entry name" value="SCAVENGER RECEPTOR CLASS B TYPE-1 SR-B1"/>
    <property type="match status" value="1"/>
</dbReference>
<keyword evidence="4" id="KW-1133">Transmembrane helix</keyword>